<dbReference type="EMBL" id="MU853227">
    <property type="protein sequence ID" value="KAK4124524.1"/>
    <property type="molecule type" value="Genomic_DNA"/>
</dbReference>
<evidence type="ECO:0000313" key="2">
    <source>
        <dbReference type="Proteomes" id="UP001302602"/>
    </source>
</evidence>
<reference evidence="1" key="1">
    <citation type="journal article" date="2023" name="Mol. Phylogenet. Evol.">
        <title>Genome-scale phylogeny and comparative genomics of the fungal order Sordariales.</title>
        <authorList>
            <person name="Hensen N."/>
            <person name="Bonometti L."/>
            <person name="Westerberg I."/>
            <person name="Brannstrom I.O."/>
            <person name="Guillou S."/>
            <person name="Cros-Aarteil S."/>
            <person name="Calhoun S."/>
            <person name="Haridas S."/>
            <person name="Kuo A."/>
            <person name="Mondo S."/>
            <person name="Pangilinan J."/>
            <person name="Riley R."/>
            <person name="LaButti K."/>
            <person name="Andreopoulos B."/>
            <person name="Lipzen A."/>
            <person name="Chen C."/>
            <person name="Yan M."/>
            <person name="Daum C."/>
            <person name="Ng V."/>
            <person name="Clum A."/>
            <person name="Steindorff A."/>
            <person name="Ohm R.A."/>
            <person name="Martin F."/>
            <person name="Silar P."/>
            <person name="Natvig D.O."/>
            <person name="Lalanne C."/>
            <person name="Gautier V."/>
            <person name="Ament-Velasquez S.L."/>
            <person name="Kruys A."/>
            <person name="Hutchinson M.I."/>
            <person name="Powell A.J."/>
            <person name="Barry K."/>
            <person name="Miller A.N."/>
            <person name="Grigoriev I.V."/>
            <person name="Debuchy R."/>
            <person name="Gladieux P."/>
            <person name="Hiltunen Thoren M."/>
            <person name="Johannesson H."/>
        </authorList>
    </citation>
    <scope>NUCLEOTIDE SEQUENCE</scope>
    <source>
        <strain evidence="1">CBS 731.68</strain>
    </source>
</reference>
<gene>
    <name evidence="1" type="ORF">N657DRAFT_395435</name>
</gene>
<sequence>MASPTGPTNPHRNWQRMGDLPLSILFSSFRDLASLHRATTLIQDARLQCSDSGKLKTHIWLRHSPVNINAPVSQSLETKRAGAHFGSGRTPYRSMLFKRQCTSCRLRFLCLRKSTSERCNGPRSILQLAGNDSTSLSRMERKEEKE</sequence>
<dbReference type="Proteomes" id="UP001302602">
    <property type="component" value="Unassembled WGS sequence"/>
</dbReference>
<name>A0AAN6Z542_9PEZI</name>
<accession>A0AAN6Z542</accession>
<comment type="caution">
    <text evidence="1">The sequence shown here is derived from an EMBL/GenBank/DDBJ whole genome shotgun (WGS) entry which is preliminary data.</text>
</comment>
<proteinExistence type="predicted"/>
<dbReference type="AlphaFoldDB" id="A0AAN6Z542"/>
<keyword evidence="2" id="KW-1185">Reference proteome</keyword>
<dbReference type="GeneID" id="87823939"/>
<organism evidence="1 2">
    <name type="scientific">Parathielavia appendiculata</name>
    <dbReference type="NCBI Taxonomy" id="2587402"/>
    <lineage>
        <taxon>Eukaryota</taxon>
        <taxon>Fungi</taxon>
        <taxon>Dikarya</taxon>
        <taxon>Ascomycota</taxon>
        <taxon>Pezizomycotina</taxon>
        <taxon>Sordariomycetes</taxon>
        <taxon>Sordariomycetidae</taxon>
        <taxon>Sordariales</taxon>
        <taxon>Chaetomiaceae</taxon>
        <taxon>Parathielavia</taxon>
    </lineage>
</organism>
<dbReference type="RefSeq" id="XP_062648295.1">
    <property type="nucleotide sequence ID" value="XM_062787169.1"/>
</dbReference>
<protein>
    <submittedName>
        <fullName evidence="1">Uncharacterized protein</fullName>
    </submittedName>
</protein>
<reference evidence="1" key="2">
    <citation type="submission" date="2023-05" db="EMBL/GenBank/DDBJ databases">
        <authorList>
            <consortium name="Lawrence Berkeley National Laboratory"/>
            <person name="Steindorff A."/>
            <person name="Hensen N."/>
            <person name="Bonometti L."/>
            <person name="Westerberg I."/>
            <person name="Brannstrom I.O."/>
            <person name="Guillou S."/>
            <person name="Cros-Aarteil S."/>
            <person name="Calhoun S."/>
            <person name="Haridas S."/>
            <person name="Kuo A."/>
            <person name="Mondo S."/>
            <person name="Pangilinan J."/>
            <person name="Riley R."/>
            <person name="Labutti K."/>
            <person name="Andreopoulos B."/>
            <person name="Lipzen A."/>
            <person name="Chen C."/>
            <person name="Yanf M."/>
            <person name="Daum C."/>
            <person name="Ng V."/>
            <person name="Clum A."/>
            <person name="Ohm R."/>
            <person name="Martin F."/>
            <person name="Silar P."/>
            <person name="Natvig D."/>
            <person name="Lalanne C."/>
            <person name="Gautier V."/>
            <person name="Ament-Velasquez S.L."/>
            <person name="Kruys A."/>
            <person name="Hutchinson M.I."/>
            <person name="Powell A.J."/>
            <person name="Barry K."/>
            <person name="Miller A.N."/>
            <person name="Grigoriev I.V."/>
            <person name="Debuchy R."/>
            <person name="Gladieux P."/>
            <person name="Thoren M.H."/>
            <person name="Johannesson H."/>
        </authorList>
    </citation>
    <scope>NUCLEOTIDE SEQUENCE</scope>
    <source>
        <strain evidence="1">CBS 731.68</strain>
    </source>
</reference>
<evidence type="ECO:0000313" key="1">
    <source>
        <dbReference type="EMBL" id="KAK4124524.1"/>
    </source>
</evidence>